<dbReference type="EMBL" id="KQ971312">
    <property type="protein sequence ID" value="EEZ98215.1"/>
    <property type="molecule type" value="Genomic_DNA"/>
</dbReference>
<reference evidence="1 2" key="2">
    <citation type="journal article" date="2010" name="Nucleic Acids Res.">
        <title>BeetleBase in 2010: revisions to provide comprehensive genomic information for Tribolium castaneum.</title>
        <authorList>
            <person name="Kim H.S."/>
            <person name="Murphy T."/>
            <person name="Xia J."/>
            <person name="Caragea D."/>
            <person name="Park Y."/>
            <person name="Beeman R.W."/>
            <person name="Lorenzen M.D."/>
            <person name="Butcher S."/>
            <person name="Manak J.R."/>
            <person name="Brown S.J."/>
        </authorList>
    </citation>
    <scope>GENOME REANNOTATION</scope>
    <source>
        <strain evidence="1 2">Georgia GA2</strain>
    </source>
</reference>
<proteinExistence type="predicted"/>
<name>D6W925_TRICA</name>
<reference evidence="1 2" key="1">
    <citation type="journal article" date="2008" name="Nature">
        <title>The genome of the model beetle and pest Tribolium castaneum.</title>
        <authorList>
            <consortium name="Tribolium Genome Sequencing Consortium"/>
            <person name="Richards S."/>
            <person name="Gibbs R.A."/>
            <person name="Weinstock G.M."/>
            <person name="Brown S.J."/>
            <person name="Denell R."/>
            <person name="Beeman R.W."/>
            <person name="Gibbs R."/>
            <person name="Beeman R.W."/>
            <person name="Brown S.J."/>
            <person name="Bucher G."/>
            <person name="Friedrich M."/>
            <person name="Grimmelikhuijzen C.J."/>
            <person name="Klingler M."/>
            <person name="Lorenzen M."/>
            <person name="Richards S."/>
            <person name="Roth S."/>
            <person name="Schroder R."/>
            <person name="Tautz D."/>
            <person name="Zdobnov E.M."/>
            <person name="Muzny D."/>
            <person name="Gibbs R.A."/>
            <person name="Weinstock G.M."/>
            <person name="Attaway T."/>
            <person name="Bell S."/>
            <person name="Buhay C.J."/>
            <person name="Chandrabose M.N."/>
            <person name="Chavez D."/>
            <person name="Clerk-Blankenburg K.P."/>
            <person name="Cree A."/>
            <person name="Dao M."/>
            <person name="Davis C."/>
            <person name="Chacko J."/>
            <person name="Dinh H."/>
            <person name="Dugan-Rocha S."/>
            <person name="Fowler G."/>
            <person name="Garner T.T."/>
            <person name="Garnes J."/>
            <person name="Gnirke A."/>
            <person name="Hawes A."/>
            <person name="Hernandez J."/>
            <person name="Hines S."/>
            <person name="Holder M."/>
            <person name="Hume J."/>
            <person name="Jhangiani S.N."/>
            <person name="Joshi V."/>
            <person name="Khan Z.M."/>
            <person name="Jackson L."/>
            <person name="Kovar C."/>
            <person name="Kowis A."/>
            <person name="Lee S."/>
            <person name="Lewis L.R."/>
            <person name="Margolis J."/>
            <person name="Morgan M."/>
            <person name="Nazareth L.V."/>
            <person name="Nguyen N."/>
            <person name="Okwuonu G."/>
            <person name="Parker D."/>
            <person name="Richards S."/>
            <person name="Ruiz S.J."/>
            <person name="Santibanez J."/>
            <person name="Savard J."/>
            <person name="Scherer S.E."/>
            <person name="Schneider B."/>
            <person name="Sodergren E."/>
            <person name="Tautz D."/>
            <person name="Vattahil S."/>
            <person name="Villasana D."/>
            <person name="White C.S."/>
            <person name="Wright R."/>
            <person name="Park Y."/>
            <person name="Beeman R.W."/>
            <person name="Lord J."/>
            <person name="Oppert B."/>
            <person name="Lorenzen M."/>
            <person name="Brown S."/>
            <person name="Wang L."/>
            <person name="Savard J."/>
            <person name="Tautz D."/>
            <person name="Richards S."/>
            <person name="Weinstock G."/>
            <person name="Gibbs R.A."/>
            <person name="Liu Y."/>
            <person name="Worley K."/>
            <person name="Weinstock G."/>
            <person name="Elsik C.G."/>
            <person name="Reese J.T."/>
            <person name="Elhaik E."/>
            <person name="Landan G."/>
            <person name="Graur D."/>
            <person name="Arensburger P."/>
            <person name="Atkinson P."/>
            <person name="Beeman R.W."/>
            <person name="Beidler J."/>
            <person name="Brown S.J."/>
            <person name="Demuth J.P."/>
            <person name="Drury D.W."/>
            <person name="Du Y.Z."/>
            <person name="Fujiwara H."/>
            <person name="Lorenzen M."/>
            <person name="Maselli V."/>
            <person name="Osanai M."/>
            <person name="Park Y."/>
            <person name="Robertson H.M."/>
            <person name="Tu Z."/>
            <person name="Wang J.J."/>
            <person name="Wang S."/>
            <person name="Richards S."/>
            <person name="Song H."/>
            <person name="Zhang L."/>
            <person name="Sodergren E."/>
            <person name="Werner D."/>
            <person name="Stanke M."/>
            <person name="Morgenstern B."/>
            <person name="Solovyev V."/>
            <person name="Kosarev P."/>
            <person name="Brown G."/>
            <person name="Chen H.C."/>
            <person name="Ermolaeva O."/>
            <person name="Hlavina W."/>
            <person name="Kapustin Y."/>
            <person name="Kiryutin B."/>
            <person name="Kitts P."/>
            <person name="Maglott D."/>
            <person name="Pruitt K."/>
            <person name="Sapojnikov V."/>
            <person name="Souvorov A."/>
            <person name="Mackey A.J."/>
            <person name="Waterhouse R.M."/>
            <person name="Wyder S."/>
            <person name="Zdobnov E.M."/>
            <person name="Zdobnov E.M."/>
            <person name="Wyder S."/>
            <person name="Kriventseva E.V."/>
            <person name="Kadowaki T."/>
            <person name="Bork P."/>
            <person name="Aranda M."/>
            <person name="Bao R."/>
            <person name="Beermann A."/>
            <person name="Berns N."/>
            <person name="Bolognesi R."/>
            <person name="Bonneton F."/>
            <person name="Bopp D."/>
            <person name="Brown S.J."/>
            <person name="Bucher G."/>
            <person name="Butts T."/>
            <person name="Chaumot A."/>
            <person name="Denell R.E."/>
            <person name="Ferrier D.E."/>
            <person name="Friedrich M."/>
            <person name="Gordon C.M."/>
            <person name="Jindra M."/>
            <person name="Klingler M."/>
            <person name="Lan Q."/>
            <person name="Lattorff H.M."/>
            <person name="Laudet V."/>
            <person name="von Levetsow C."/>
            <person name="Liu Z."/>
            <person name="Lutz R."/>
            <person name="Lynch J.A."/>
            <person name="da Fonseca R.N."/>
            <person name="Posnien N."/>
            <person name="Reuter R."/>
            <person name="Roth S."/>
            <person name="Savard J."/>
            <person name="Schinko J.B."/>
            <person name="Schmitt C."/>
            <person name="Schoppmeier M."/>
            <person name="Schroder R."/>
            <person name="Shippy T.D."/>
            <person name="Simonnet F."/>
            <person name="Marques-Souza H."/>
            <person name="Tautz D."/>
            <person name="Tomoyasu Y."/>
            <person name="Trauner J."/>
            <person name="Van der Zee M."/>
            <person name="Vervoort M."/>
            <person name="Wittkopp N."/>
            <person name="Wimmer E.A."/>
            <person name="Yang X."/>
            <person name="Jones A.K."/>
            <person name="Sattelle D.B."/>
            <person name="Ebert P.R."/>
            <person name="Nelson D."/>
            <person name="Scott J.G."/>
            <person name="Beeman R.W."/>
            <person name="Muthukrishnan S."/>
            <person name="Kramer K.J."/>
            <person name="Arakane Y."/>
            <person name="Beeman R.W."/>
            <person name="Zhu Q."/>
            <person name="Hogenkamp D."/>
            <person name="Dixit R."/>
            <person name="Oppert B."/>
            <person name="Jiang H."/>
            <person name="Zou Z."/>
            <person name="Marshall J."/>
            <person name="Elpidina E."/>
            <person name="Vinokurov K."/>
            <person name="Oppert C."/>
            <person name="Zou Z."/>
            <person name="Evans J."/>
            <person name="Lu Z."/>
            <person name="Zhao P."/>
            <person name="Sumathipala N."/>
            <person name="Altincicek B."/>
            <person name="Vilcinskas A."/>
            <person name="Williams M."/>
            <person name="Hultmark D."/>
            <person name="Hetru C."/>
            <person name="Jiang H."/>
            <person name="Grimmelikhuijzen C.J."/>
            <person name="Hauser F."/>
            <person name="Cazzamali G."/>
            <person name="Williamson M."/>
            <person name="Park Y."/>
            <person name="Li B."/>
            <person name="Tanaka Y."/>
            <person name="Predel R."/>
            <person name="Neupert S."/>
            <person name="Schachtner J."/>
            <person name="Verleyen P."/>
            <person name="Raible F."/>
            <person name="Bork P."/>
            <person name="Friedrich M."/>
            <person name="Walden K.K."/>
            <person name="Robertson H.M."/>
            <person name="Angeli S."/>
            <person name="Foret S."/>
            <person name="Bucher G."/>
            <person name="Schuetz S."/>
            <person name="Maleszka R."/>
            <person name="Wimmer E.A."/>
            <person name="Beeman R.W."/>
            <person name="Lorenzen M."/>
            <person name="Tomoyasu Y."/>
            <person name="Miller S.C."/>
            <person name="Grossmann D."/>
            <person name="Bucher G."/>
        </authorList>
    </citation>
    <scope>NUCLEOTIDE SEQUENCE [LARGE SCALE GENOMIC DNA]</scope>
    <source>
        <strain evidence="1 2">Georgia GA2</strain>
    </source>
</reference>
<dbReference type="AlphaFoldDB" id="D6W925"/>
<dbReference type="Proteomes" id="UP000007266">
    <property type="component" value="Linkage group 2"/>
</dbReference>
<gene>
    <name evidence="1" type="primary">GLEAN_00651</name>
    <name evidence="1" type="ORF">TcasGA2_TC000651</name>
</gene>
<evidence type="ECO:0000313" key="2">
    <source>
        <dbReference type="Proteomes" id="UP000007266"/>
    </source>
</evidence>
<sequence>MLTYISETQIKKTMNKHCNVYAAKFLQEYFISIRINGPIFPSAVFHLFIFGPLIGPRSHQRALEFFPDGIYTVRGGKYLNCEIIIAVAFYKVSKSDN</sequence>
<accession>D6W925</accession>
<keyword evidence="2" id="KW-1185">Reference proteome</keyword>
<protein>
    <submittedName>
        <fullName evidence="1">Uncharacterized protein</fullName>
    </submittedName>
</protein>
<organism evidence="1 2">
    <name type="scientific">Tribolium castaneum</name>
    <name type="common">Red flour beetle</name>
    <dbReference type="NCBI Taxonomy" id="7070"/>
    <lineage>
        <taxon>Eukaryota</taxon>
        <taxon>Metazoa</taxon>
        <taxon>Ecdysozoa</taxon>
        <taxon>Arthropoda</taxon>
        <taxon>Hexapoda</taxon>
        <taxon>Insecta</taxon>
        <taxon>Pterygota</taxon>
        <taxon>Neoptera</taxon>
        <taxon>Endopterygota</taxon>
        <taxon>Coleoptera</taxon>
        <taxon>Polyphaga</taxon>
        <taxon>Cucujiformia</taxon>
        <taxon>Tenebrionidae</taxon>
        <taxon>Tenebrionidae incertae sedis</taxon>
        <taxon>Tribolium</taxon>
    </lineage>
</organism>
<evidence type="ECO:0000313" key="1">
    <source>
        <dbReference type="EMBL" id="EEZ98215.1"/>
    </source>
</evidence>
<dbReference type="HOGENOM" id="CLU_2349427_0_0_1"/>